<dbReference type="AlphaFoldDB" id="A0A1F6V631"/>
<evidence type="ECO:0000313" key="1">
    <source>
        <dbReference type="EMBL" id="OGI64936.1"/>
    </source>
</evidence>
<proteinExistence type="predicted"/>
<gene>
    <name evidence="1" type="ORF">A2642_02425</name>
</gene>
<organism evidence="1 2">
    <name type="scientific">Candidatus Nomurabacteria bacterium RIFCSPHIGHO2_01_FULL_39_10</name>
    <dbReference type="NCBI Taxonomy" id="1801733"/>
    <lineage>
        <taxon>Bacteria</taxon>
        <taxon>Candidatus Nomuraibacteriota</taxon>
    </lineage>
</organism>
<dbReference type="Proteomes" id="UP000178700">
    <property type="component" value="Unassembled WGS sequence"/>
</dbReference>
<reference evidence="1 2" key="1">
    <citation type="journal article" date="2016" name="Nat. Commun.">
        <title>Thousands of microbial genomes shed light on interconnected biogeochemical processes in an aquifer system.</title>
        <authorList>
            <person name="Anantharaman K."/>
            <person name="Brown C.T."/>
            <person name="Hug L.A."/>
            <person name="Sharon I."/>
            <person name="Castelle C.J."/>
            <person name="Probst A.J."/>
            <person name="Thomas B.C."/>
            <person name="Singh A."/>
            <person name="Wilkins M.J."/>
            <person name="Karaoz U."/>
            <person name="Brodie E.L."/>
            <person name="Williams K.H."/>
            <person name="Hubbard S.S."/>
            <person name="Banfield J.F."/>
        </authorList>
    </citation>
    <scope>NUCLEOTIDE SEQUENCE [LARGE SCALE GENOMIC DNA]</scope>
</reference>
<evidence type="ECO:0000313" key="2">
    <source>
        <dbReference type="Proteomes" id="UP000178700"/>
    </source>
</evidence>
<sequence>MNIGIINTYYGKINGPMRLDQMLADFCSINPNLNTKLYQSNIFKPHQVQQDRLDYILTYGGTKTEDNFVKKLHTQNPVPILYLLCPGNTNIQQRYHELTTTGIETYHDIEELMSRLLDIGRHH</sequence>
<accession>A0A1F6V631</accession>
<name>A0A1F6V631_9BACT</name>
<dbReference type="EMBL" id="MFTJ01000033">
    <property type="protein sequence ID" value="OGI64936.1"/>
    <property type="molecule type" value="Genomic_DNA"/>
</dbReference>
<comment type="caution">
    <text evidence="1">The sequence shown here is derived from an EMBL/GenBank/DDBJ whole genome shotgun (WGS) entry which is preliminary data.</text>
</comment>
<protein>
    <submittedName>
        <fullName evidence="1">Uncharacterized protein</fullName>
    </submittedName>
</protein>